<evidence type="ECO:0000256" key="5">
    <source>
        <dbReference type="PROSITE-ProRule" id="PRU00848"/>
    </source>
</evidence>
<dbReference type="EC" id="2.1.1.-" evidence="6"/>
<dbReference type="InterPro" id="IPR010675">
    <property type="entry name" value="Bin3_C"/>
</dbReference>
<evidence type="ECO:0000256" key="3">
    <source>
        <dbReference type="ARBA" id="ARBA00022679"/>
    </source>
</evidence>
<dbReference type="GO" id="GO:0008171">
    <property type="term" value="F:O-methyltransferase activity"/>
    <property type="evidence" value="ECO:0007669"/>
    <property type="project" value="UniProtKB-UniRule"/>
</dbReference>
<evidence type="ECO:0000256" key="6">
    <source>
        <dbReference type="RuleBase" id="RU367087"/>
    </source>
</evidence>
<evidence type="ECO:0000256" key="1">
    <source>
        <dbReference type="ARBA" id="ARBA00008361"/>
    </source>
</evidence>
<evidence type="ECO:0000313" key="10">
    <source>
        <dbReference type="Proteomes" id="UP001454036"/>
    </source>
</evidence>
<dbReference type="Pfam" id="PF06859">
    <property type="entry name" value="Bin3"/>
    <property type="match status" value="1"/>
</dbReference>
<keyword evidence="2 6" id="KW-0489">Methyltransferase</keyword>
<dbReference type="InterPro" id="IPR039772">
    <property type="entry name" value="Bin3-like"/>
</dbReference>
<feature type="domain" description="Bin3-type SAM" evidence="8">
    <location>
        <begin position="58"/>
        <end position="289"/>
    </location>
</feature>
<reference evidence="9 10" key="1">
    <citation type="submission" date="2024-01" db="EMBL/GenBank/DDBJ databases">
        <title>The complete chloroplast genome sequence of Lithospermum erythrorhizon: insights into the phylogenetic relationship among Boraginaceae species and the maternal lineages of purple gromwells.</title>
        <authorList>
            <person name="Okada T."/>
            <person name="Watanabe K."/>
        </authorList>
    </citation>
    <scope>NUCLEOTIDE SEQUENCE [LARGE SCALE GENOMIC DNA]</scope>
</reference>
<name>A0AAV3PZ11_LITER</name>
<dbReference type="GO" id="GO:0032259">
    <property type="term" value="P:methylation"/>
    <property type="evidence" value="ECO:0007669"/>
    <property type="project" value="UniProtKB-KW"/>
</dbReference>
<dbReference type="GO" id="GO:0008173">
    <property type="term" value="F:RNA methyltransferase activity"/>
    <property type="evidence" value="ECO:0007669"/>
    <property type="project" value="UniProtKB-UniRule"/>
</dbReference>
<dbReference type="PANTHER" id="PTHR12315:SF0">
    <property type="entry name" value="7SK SNRNA METHYLPHOSPHATE CAPPING ENZYME"/>
    <property type="match status" value="1"/>
</dbReference>
<evidence type="ECO:0000256" key="7">
    <source>
        <dbReference type="SAM" id="MobiDB-lite"/>
    </source>
</evidence>
<evidence type="ECO:0000256" key="4">
    <source>
        <dbReference type="ARBA" id="ARBA00022691"/>
    </source>
</evidence>
<dbReference type="CDD" id="cd02440">
    <property type="entry name" value="AdoMet_MTases"/>
    <property type="match status" value="1"/>
</dbReference>
<proteinExistence type="inferred from homology"/>
<dbReference type="EMBL" id="BAABME010003015">
    <property type="protein sequence ID" value="GAA0157057.1"/>
    <property type="molecule type" value="Genomic_DNA"/>
</dbReference>
<comment type="similarity">
    <text evidence="1 6">Belongs to the methyltransferase superfamily.</text>
</comment>
<keyword evidence="4 5" id="KW-0949">S-adenosyl-L-methionine</keyword>
<organism evidence="9 10">
    <name type="scientific">Lithospermum erythrorhizon</name>
    <name type="common">Purple gromwell</name>
    <name type="synonym">Lithospermum officinale var. erythrorhizon</name>
    <dbReference type="NCBI Taxonomy" id="34254"/>
    <lineage>
        <taxon>Eukaryota</taxon>
        <taxon>Viridiplantae</taxon>
        <taxon>Streptophyta</taxon>
        <taxon>Embryophyta</taxon>
        <taxon>Tracheophyta</taxon>
        <taxon>Spermatophyta</taxon>
        <taxon>Magnoliopsida</taxon>
        <taxon>eudicotyledons</taxon>
        <taxon>Gunneridae</taxon>
        <taxon>Pentapetalae</taxon>
        <taxon>asterids</taxon>
        <taxon>lamiids</taxon>
        <taxon>Boraginales</taxon>
        <taxon>Boraginaceae</taxon>
        <taxon>Boraginoideae</taxon>
        <taxon>Lithospermeae</taxon>
        <taxon>Lithospermum</taxon>
    </lineage>
</organism>
<feature type="region of interest" description="Disordered" evidence="7">
    <location>
        <begin position="1"/>
        <end position="34"/>
    </location>
</feature>
<sequence length="289" mass="33157">MGSNKSEKIDEGNKHKPKQNQTQPQNSDAKKRKRKEFAVFGNYRNYYGYRIGKNIDEDPRLKVMKKEWFEGKDCLDIGCNTGVVTTDIAIKFSCRSILGIDIDGDRIKDAHWHLRNIMNKKNRSKATPKQTPIDLEKDGKVDEIEGELNENPEELKDLFNVVSFEKGNIAQGWRPPANTKYHVILCLSVTKWVHLNWGDDGIITLFSKVWSHLHPGGVFIVEPQPWISYSKNRVVSETATVNYQKIKIRPEDFQDILLDKIGFRTVENIASRVSGSTAGFERPILALWK</sequence>
<feature type="compositionally biased region" description="Basic and acidic residues" evidence="7">
    <location>
        <begin position="1"/>
        <end position="14"/>
    </location>
</feature>
<dbReference type="InterPro" id="IPR029063">
    <property type="entry name" value="SAM-dependent_MTases_sf"/>
</dbReference>
<dbReference type="GO" id="GO:0017069">
    <property type="term" value="F:snRNA binding"/>
    <property type="evidence" value="ECO:0007669"/>
    <property type="project" value="TreeGrafter"/>
</dbReference>
<dbReference type="Proteomes" id="UP001454036">
    <property type="component" value="Unassembled WGS sequence"/>
</dbReference>
<gene>
    <name evidence="9" type="ORF">LIER_14403</name>
</gene>
<accession>A0AAV3PZ11</accession>
<keyword evidence="3 6" id="KW-0808">Transferase</keyword>
<protein>
    <recommendedName>
        <fullName evidence="6">RNA methyltransferase</fullName>
        <ecNumber evidence="6">2.1.1.-</ecNumber>
    </recommendedName>
</protein>
<evidence type="ECO:0000313" key="9">
    <source>
        <dbReference type="EMBL" id="GAA0157057.1"/>
    </source>
</evidence>
<dbReference type="Gene3D" id="3.40.50.150">
    <property type="entry name" value="Vaccinia Virus protein VP39"/>
    <property type="match status" value="1"/>
</dbReference>
<dbReference type="SUPFAM" id="SSF53335">
    <property type="entry name" value="S-adenosyl-L-methionine-dependent methyltransferases"/>
    <property type="match status" value="1"/>
</dbReference>
<keyword evidence="10" id="KW-1185">Reference proteome</keyword>
<comment type="caution">
    <text evidence="9">The sequence shown here is derived from an EMBL/GenBank/DDBJ whole genome shotgun (WGS) entry which is preliminary data.</text>
</comment>
<evidence type="ECO:0000256" key="2">
    <source>
        <dbReference type="ARBA" id="ARBA00022603"/>
    </source>
</evidence>
<dbReference type="PANTHER" id="PTHR12315">
    <property type="entry name" value="BICOID-INTERACTING PROTEIN RELATED"/>
    <property type="match status" value="1"/>
</dbReference>
<dbReference type="GO" id="GO:0040031">
    <property type="term" value="P:snRNA modification"/>
    <property type="evidence" value="ECO:0007669"/>
    <property type="project" value="TreeGrafter"/>
</dbReference>
<dbReference type="PROSITE" id="PS51515">
    <property type="entry name" value="BIN3_SAM"/>
    <property type="match status" value="1"/>
</dbReference>
<dbReference type="InterPro" id="IPR024160">
    <property type="entry name" value="BIN3_SAM-bd_dom"/>
</dbReference>
<evidence type="ECO:0000259" key="8">
    <source>
        <dbReference type="PROSITE" id="PS51515"/>
    </source>
</evidence>
<dbReference type="AlphaFoldDB" id="A0AAV3PZ11"/>